<dbReference type="Pfam" id="PF13458">
    <property type="entry name" value="Peripla_BP_6"/>
    <property type="match status" value="1"/>
</dbReference>
<evidence type="ECO:0000256" key="2">
    <source>
        <dbReference type="ARBA" id="ARBA00022729"/>
    </source>
</evidence>
<dbReference type="PROSITE" id="PS51318">
    <property type="entry name" value="TAT"/>
    <property type="match status" value="1"/>
</dbReference>
<reference evidence="5" key="1">
    <citation type="submission" date="2020-02" db="EMBL/GenBank/DDBJ databases">
        <authorList>
            <person name="Meier V. D."/>
        </authorList>
    </citation>
    <scope>NUCLEOTIDE SEQUENCE</scope>
    <source>
        <strain evidence="5">AVDCRST_MAG08</strain>
    </source>
</reference>
<dbReference type="AlphaFoldDB" id="A0A6J4GYL5"/>
<comment type="similarity">
    <text evidence="1">Belongs to the leucine-binding protein family.</text>
</comment>
<dbReference type="SUPFAM" id="SSF53822">
    <property type="entry name" value="Periplasmic binding protein-like I"/>
    <property type="match status" value="1"/>
</dbReference>
<dbReference type="Gene3D" id="3.40.50.2300">
    <property type="match status" value="2"/>
</dbReference>
<dbReference type="PANTHER" id="PTHR30483:SF37">
    <property type="entry name" value="ABC TRANSPORTER SUBSTRATE-BINDING PROTEIN"/>
    <property type="match status" value="1"/>
</dbReference>
<evidence type="ECO:0000256" key="1">
    <source>
        <dbReference type="ARBA" id="ARBA00010062"/>
    </source>
</evidence>
<keyword evidence="3" id="KW-0029">Amino-acid transport</keyword>
<organism evidence="5">
    <name type="scientific">uncultured Acetobacteraceae bacterium</name>
    <dbReference type="NCBI Taxonomy" id="169975"/>
    <lineage>
        <taxon>Bacteria</taxon>
        <taxon>Pseudomonadati</taxon>
        <taxon>Pseudomonadota</taxon>
        <taxon>Alphaproteobacteria</taxon>
        <taxon>Acetobacterales</taxon>
        <taxon>Acetobacteraceae</taxon>
        <taxon>environmental samples</taxon>
    </lineage>
</organism>
<protein>
    <submittedName>
        <fullName evidence="5">ABC transporter, substrate-binding protein (Cluster 4, leucine/isoleucine/valine/benzoate)</fullName>
    </submittedName>
</protein>
<feature type="domain" description="Leucine-binding protein" evidence="4">
    <location>
        <begin position="35"/>
        <end position="373"/>
    </location>
</feature>
<dbReference type="InterPro" id="IPR028081">
    <property type="entry name" value="Leu-bd"/>
</dbReference>
<sequence>MTPRPDLVPGRRAVLALAGAGALASPGLVRAQAEPIRIGEINSYTAQPAFLQPYRNAWLLAQEAVNAAGGIDGRRIETVFRDDAGRPEDAVRMAGELVNAERVVLIAGGFLSNVGLALADFANQNRRLFVASEPLTDALVWSRGNRYTFRLRASTYMQSAMLVEEAAKLPAKRWATVAPNYEYGQSAVRWFKELLGRARPDVQFVAEQFPALGRIDAGATVQALAAANPEAIFNVTFAADLTNFVRQGATRGLFERRRVVSLLTGEPEYLLPLLDEAPEDWIVTGYPYDQLETPAHAAFRDAYRRRWNDHPRLGSVVGHDTVQAIAAMLRRAGGTGTDAMVDAMRGLKFAGVFGEVEFRALDHQSTMGAFVGRTVLRNGRGAMADWRYADGRNHLPPDDAVRQLRPQA</sequence>
<accession>A0A6J4GYL5</accession>
<gene>
    <name evidence="5" type="ORF">AVDCRST_MAG08-22</name>
</gene>
<evidence type="ECO:0000256" key="3">
    <source>
        <dbReference type="ARBA" id="ARBA00022970"/>
    </source>
</evidence>
<evidence type="ECO:0000313" key="5">
    <source>
        <dbReference type="EMBL" id="CAA9209455.1"/>
    </source>
</evidence>
<name>A0A6J4GYL5_9PROT</name>
<dbReference type="CDD" id="cd06330">
    <property type="entry name" value="PBP1_As_SBP-like"/>
    <property type="match status" value="1"/>
</dbReference>
<dbReference type="GO" id="GO:0006865">
    <property type="term" value="P:amino acid transport"/>
    <property type="evidence" value="ECO:0007669"/>
    <property type="project" value="UniProtKB-KW"/>
</dbReference>
<evidence type="ECO:0000259" key="4">
    <source>
        <dbReference type="Pfam" id="PF13458"/>
    </source>
</evidence>
<dbReference type="EMBL" id="CADCTG010000003">
    <property type="protein sequence ID" value="CAA9209455.1"/>
    <property type="molecule type" value="Genomic_DNA"/>
</dbReference>
<proteinExistence type="inferred from homology"/>
<keyword evidence="3" id="KW-0813">Transport</keyword>
<dbReference type="PANTHER" id="PTHR30483">
    <property type="entry name" value="LEUCINE-SPECIFIC-BINDING PROTEIN"/>
    <property type="match status" value="1"/>
</dbReference>
<dbReference type="InterPro" id="IPR051010">
    <property type="entry name" value="BCAA_transport"/>
</dbReference>
<dbReference type="InterPro" id="IPR028082">
    <property type="entry name" value="Peripla_BP_I"/>
</dbReference>
<keyword evidence="2" id="KW-0732">Signal</keyword>
<dbReference type="InterPro" id="IPR006311">
    <property type="entry name" value="TAT_signal"/>
</dbReference>